<proteinExistence type="predicted"/>
<sequence>MATVTHVCTLDYVAKMLGEDPELLEAIVYNDDNLSYGSIISVYTGPDDTITALTDDAIDELKDMLRDARITTENWHAFLDDFVDDAELVARIKAQSPR</sequence>
<accession>A0A1H7Z4R9</accession>
<evidence type="ECO:0000313" key="2">
    <source>
        <dbReference type="EMBL" id="SEN77312.1"/>
    </source>
</evidence>
<keyword evidence="3" id="KW-1185">Reference proteome</keyword>
<reference evidence="1 3" key="1">
    <citation type="submission" date="2016-10" db="EMBL/GenBank/DDBJ databases">
        <authorList>
            <person name="de Groot N.N."/>
        </authorList>
    </citation>
    <scope>NUCLEOTIDE SEQUENCE [LARGE SCALE GENOMIC DNA]</scope>
    <source>
        <strain evidence="1 3">DSM 3857</strain>
    </source>
</reference>
<dbReference type="RefSeq" id="WP_091296029.1">
    <property type="nucleotide sequence ID" value="NZ_FOCE01000007.1"/>
</dbReference>
<dbReference type="EMBL" id="FOCE01000001">
    <property type="protein sequence ID" value="SEM53326.1"/>
    <property type="molecule type" value="Genomic_DNA"/>
</dbReference>
<gene>
    <name evidence="1" type="ORF">SAMN04488103_101403</name>
    <name evidence="2" type="ORF">SAMN04488103_107186</name>
</gene>
<evidence type="ECO:0000313" key="1">
    <source>
        <dbReference type="EMBL" id="SEM53326.1"/>
    </source>
</evidence>
<dbReference type="EMBL" id="FOCE01000007">
    <property type="protein sequence ID" value="SEN77312.1"/>
    <property type="molecule type" value="Genomic_DNA"/>
</dbReference>
<organism evidence="1 3">
    <name type="scientific">Gemmobacter aquatilis</name>
    <dbReference type="NCBI Taxonomy" id="933059"/>
    <lineage>
        <taxon>Bacteria</taxon>
        <taxon>Pseudomonadati</taxon>
        <taxon>Pseudomonadota</taxon>
        <taxon>Alphaproteobacteria</taxon>
        <taxon>Rhodobacterales</taxon>
        <taxon>Paracoccaceae</taxon>
        <taxon>Gemmobacter</taxon>
    </lineage>
</organism>
<dbReference type="STRING" id="933059.SAMN04488103_101403"/>
<dbReference type="OrthoDB" id="8081994at2"/>
<protein>
    <submittedName>
        <fullName evidence="1">Uncharacterized protein</fullName>
    </submittedName>
</protein>
<evidence type="ECO:0000313" key="3">
    <source>
        <dbReference type="Proteomes" id="UP000198761"/>
    </source>
</evidence>
<dbReference type="Proteomes" id="UP000198761">
    <property type="component" value="Unassembled WGS sequence"/>
</dbReference>
<name>A0A1H7Z4R9_9RHOB</name>
<dbReference type="AlphaFoldDB" id="A0A1H7Z4R9"/>